<organism evidence="5 6">
    <name type="scientific">Bacteroides fluxus YIT 12057</name>
    <dbReference type="NCBI Taxonomy" id="763034"/>
    <lineage>
        <taxon>Bacteria</taxon>
        <taxon>Pseudomonadati</taxon>
        <taxon>Bacteroidota</taxon>
        <taxon>Bacteroidia</taxon>
        <taxon>Bacteroidales</taxon>
        <taxon>Bacteroidaceae</taxon>
        <taxon>Bacteroides</taxon>
    </lineage>
</organism>
<dbReference type="SUPFAM" id="SSF54060">
    <property type="entry name" value="His-Me finger endonucleases"/>
    <property type="match status" value="1"/>
</dbReference>
<dbReference type="Gene3D" id="3.40.570.10">
    <property type="entry name" value="Extracellular Endonuclease, subunit A"/>
    <property type="match status" value="1"/>
</dbReference>
<dbReference type="SMART" id="SM00892">
    <property type="entry name" value="Endonuclease_NS"/>
    <property type="match status" value="1"/>
</dbReference>
<evidence type="ECO:0000259" key="4">
    <source>
        <dbReference type="SMART" id="SM00892"/>
    </source>
</evidence>
<dbReference type="STRING" id="763034.HMPREF9446_03938"/>
<proteinExistence type="predicted"/>
<feature type="binding site" evidence="2">
    <location>
        <position position="169"/>
    </location>
    <ligand>
        <name>Mg(2+)</name>
        <dbReference type="ChEBI" id="CHEBI:18420"/>
        <note>catalytic</note>
    </ligand>
</feature>
<evidence type="ECO:0000313" key="6">
    <source>
        <dbReference type="Proteomes" id="UP000003416"/>
    </source>
</evidence>
<sequence>MKKLINIGRYSFLLCFIFISCTSSEESEIPVPGESKNENGNVVKEGQDFVTDYSIPHLNPSNYYVEHTVTYDNKVILNYALEWNADKKHAAWVAFSFDKVTSANNVKRTDAWSVDPLLPSEMQTTESMHKSDGFDRGHLVASYDRVYSKEANEQTFYYSNMSPQLNSFNGGFWASFEGLVQKWARSGKYDKLYVVKGGTLDQLLVNFTGTKKAPDGTFPKTDANGCTKYGLACPRYYFMAILACKGQNDSAKEDRYQAMGFWMEHRDDYGYEYDNFAPSDVMKQYAVSIDNLEQKTGLDFFCNLPDVVEDMVESSYTQGDWNW</sequence>
<dbReference type="GO" id="GO:0016787">
    <property type="term" value="F:hydrolase activity"/>
    <property type="evidence" value="ECO:0007669"/>
    <property type="project" value="InterPro"/>
</dbReference>
<name>F3PYX9_9BACE</name>
<dbReference type="SMART" id="SM00477">
    <property type="entry name" value="NUC"/>
    <property type="match status" value="1"/>
</dbReference>
<dbReference type="InterPro" id="IPR020821">
    <property type="entry name" value="ENPP1-3/EXOG-like_nuc-like"/>
</dbReference>
<dbReference type="EMBL" id="AFBN01000115">
    <property type="protein sequence ID" value="EGF49302.1"/>
    <property type="molecule type" value="Genomic_DNA"/>
</dbReference>
<dbReference type="PROSITE" id="PS51257">
    <property type="entry name" value="PROKAR_LIPOPROTEIN"/>
    <property type="match status" value="1"/>
</dbReference>
<dbReference type="HOGENOM" id="CLU_055174_2_1_10"/>
<evidence type="ECO:0000256" key="1">
    <source>
        <dbReference type="PIRSR" id="PIRSR640255-1"/>
    </source>
</evidence>
<dbReference type="GO" id="GO:0046872">
    <property type="term" value="F:metal ion binding"/>
    <property type="evidence" value="ECO:0007669"/>
    <property type="project" value="UniProtKB-KW"/>
</dbReference>
<keyword evidence="5" id="KW-0378">Hydrolase</keyword>
<evidence type="ECO:0000256" key="2">
    <source>
        <dbReference type="PIRSR" id="PIRSR640255-2"/>
    </source>
</evidence>
<evidence type="ECO:0000259" key="3">
    <source>
        <dbReference type="SMART" id="SM00477"/>
    </source>
</evidence>
<dbReference type="GeneID" id="86051252"/>
<dbReference type="eggNOG" id="COG1864">
    <property type="taxonomic scope" value="Bacteria"/>
</dbReference>
<dbReference type="RefSeq" id="WP_009127105.1">
    <property type="nucleotide sequence ID" value="NZ_GL882697.1"/>
</dbReference>
<dbReference type="InterPro" id="IPR040255">
    <property type="entry name" value="Non-specific_endonuclease"/>
</dbReference>
<feature type="active site" description="Proton acceptor" evidence="1">
    <location>
        <position position="138"/>
    </location>
</feature>
<feature type="domain" description="ENPP1-3/EXOG-like endonuclease/phosphodiesterase" evidence="3">
    <location>
        <begin position="78"/>
        <end position="307"/>
    </location>
</feature>
<accession>F3PYX9</accession>
<dbReference type="Proteomes" id="UP000003416">
    <property type="component" value="Unassembled WGS sequence"/>
</dbReference>
<keyword evidence="5" id="KW-0540">Nuclease</keyword>
<dbReference type="InterPro" id="IPR044925">
    <property type="entry name" value="His-Me_finger_sf"/>
</dbReference>
<keyword evidence="2" id="KW-0479">Metal-binding</keyword>
<dbReference type="AlphaFoldDB" id="F3PYX9"/>
<dbReference type="InterPro" id="IPR001604">
    <property type="entry name" value="Endo_G_ENPP1-like_dom"/>
</dbReference>
<dbReference type="Pfam" id="PF01223">
    <property type="entry name" value="Endonuclease_NS"/>
    <property type="match status" value="1"/>
</dbReference>
<dbReference type="InterPro" id="IPR044929">
    <property type="entry name" value="DNA/RNA_non-sp_Endonuclease_sf"/>
</dbReference>
<gene>
    <name evidence="5" type="ORF">HMPREF9446_03938</name>
</gene>
<reference evidence="5 6" key="1">
    <citation type="submission" date="2011-02" db="EMBL/GenBank/DDBJ databases">
        <authorList>
            <person name="Weinstock G."/>
            <person name="Sodergren E."/>
            <person name="Clifton S."/>
            <person name="Fulton L."/>
            <person name="Fulton B."/>
            <person name="Courtney L."/>
            <person name="Fronick C."/>
            <person name="Harrison M."/>
            <person name="Strong C."/>
            <person name="Farmer C."/>
            <person name="Delahaunty K."/>
            <person name="Markovic C."/>
            <person name="Hall O."/>
            <person name="Minx P."/>
            <person name="Tomlinson C."/>
            <person name="Mitreva M."/>
            <person name="Hou S."/>
            <person name="Chen J."/>
            <person name="Wollam A."/>
            <person name="Pepin K.H."/>
            <person name="Johnson M."/>
            <person name="Bhonagiri V."/>
            <person name="Zhang X."/>
            <person name="Suruliraj S."/>
            <person name="Warren W."/>
            <person name="Chinwalla A."/>
            <person name="Mardis E.R."/>
            <person name="Wilson R.K."/>
        </authorList>
    </citation>
    <scope>NUCLEOTIDE SEQUENCE [LARGE SCALE GENOMIC DNA]</scope>
    <source>
        <strain evidence="5 6">YIT 12057</strain>
    </source>
</reference>
<dbReference type="GO" id="GO:0003676">
    <property type="term" value="F:nucleic acid binding"/>
    <property type="evidence" value="ECO:0007669"/>
    <property type="project" value="InterPro"/>
</dbReference>
<dbReference type="PANTHER" id="PTHR13966:SF5">
    <property type="entry name" value="ENDONUCLEASE G, MITOCHONDRIAL"/>
    <property type="match status" value="1"/>
</dbReference>
<protein>
    <submittedName>
        <fullName evidence="5">DNA/RNA non-specific endonuclease</fullName>
    </submittedName>
</protein>
<dbReference type="PANTHER" id="PTHR13966">
    <property type="entry name" value="ENDONUCLEASE RELATED"/>
    <property type="match status" value="1"/>
</dbReference>
<evidence type="ECO:0000313" key="5">
    <source>
        <dbReference type="EMBL" id="EGF49302.1"/>
    </source>
</evidence>
<comment type="caution">
    <text evidence="5">The sequence shown here is derived from an EMBL/GenBank/DDBJ whole genome shotgun (WGS) entry which is preliminary data.</text>
</comment>
<feature type="domain" description="DNA/RNA non-specific endonuclease/pyrophosphatase/phosphodiesterase" evidence="4">
    <location>
        <begin position="75"/>
        <end position="307"/>
    </location>
</feature>
<dbReference type="GO" id="GO:0004519">
    <property type="term" value="F:endonuclease activity"/>
    <property type="evidence" value="ECO:0007669"/>
    <property type="project" value="UniProtKB-KW"/>
</dbReference>
<keyword evidence="5" id="KW-0255">Endonuclease</keyword>
<keyword evidence="6" id="KW-1185">Reference proteome</keyword>